<dbReference type="PANTHER" id="PTHR10270">
    <property type="entry name" value="SOX TRANSCRIPTION FACTOR"/>
    <property type="match status" value="1"/>
</dbReference>
<dbReference type="RefSeq" id="XP_020475442.1">
    <property type="nucleotide sequence ID" value="XM_020619786.1"/>
</dbReference>
<dbReference type="InterPro" id="IPR021934">
    <property type="entry name" value="Sox_C"/>
</dbReference>
<dbReference type="PANTHER" id="PTHR10270:SF216">
    <property type="entry name" value="TRANSCRIPTION FACTOR SOX-17"/>
    <property type="match status" value="1"/>
</dbReference>
<proteinExistence type="predicted"/>
<dbReference type="OrthoDB" id="6247875at2759"/>
<evidence type="ECO:0000313" key="12">
    <source>
        <dbReference type="Proteomes" id="UP000261600"/>
    </source>
</evidence>
<feature type="domain" description="Sox C-terminal" evidence="10">
    <location>
        <begin position="281"/>
        <end position="398"/>
    </location>
</feature>
<dbReference type="SMART" id="SM00398">
    <property type="entry name" value="HMG"/>
    <property type="match status" value="1"/>
</dbReference>
<reference evidence="11" key="2">
    <citation type="submission" date="2025-09" db="UniProtKB">
        <authorList>
            <consortium name="Ensembl"/>
        </authorList>
    </citation>
    <scope>IDENTIFICATION</scope>
</reference>
<dbReference type="KEGG" id="malb:109971497"/>
<dbReference type="STRING" id="43700.ENSMALP00000024092"/>
<evidence type="ECO:0000256" key="7">
    <source>
        <dbReference type="PROSITE-ProRule" id="PRU00267"/>
    </source>
</evidence>
<evidence type="ECO:0000256" key="8">
    <source>
        <dbReference type="SAM" id="MobiDB-lite"/>
    </source>
</evidence>
<dbReference type="Gene3D" id="1.10.30.10">
    <property type="entry name" value="High mobility group box domain"/>
    <property type="match status" value="1"/>
</dbReference>
<evidence type="ECO:0000256" key="6">
    <source>
        <dbReference type="ARBA" id="ARBA00023242"/>
    </source>
</evidence>
<dbReference type="CTD" id="64321"/>
<dbReference type="Proteomes" id="UP000261600">
    <property type="component" value="Unplaced"/>
</dbReference>
<dbReference type="Pfam" id="PF00505">
    <property type="entry name" value="HMG_box"/>
    <property type="match status" value="1"/>
</dbReference>
<evidence type="ECO:0000256" key="5">
    <source>
        <dbReference type="ARBA" id="ARBA00023163"/>
    </source>
</evidence>
<evidence type="ECO:0000313" key="11">
    <source>
        <dbReference type="Ensembl" id="ENSMALP00000024092.1"/>
    </source>
</evidence>
<dbReference type="Ensembl" id="ENSMALT00000024547.1">
    <property type="protein sequence ID" value="ENSMALP00000024092.1"/>
    <property type="gene ID" value="ENSMALG00000016785.1"/>
</dbReference>
<accession>A0A3Q3K6V5</accession>
<evidence type="ECO:0008006" key="13">
    <source>
        <dbReference type="Google" id="ProtNLM"/>
    </source>
</evidence>
<feature type="compositionally biased region" description="Polar residues" evidence="8">
    <location>
        <begin position="251"/>
        <end position="262"/>
    </location>
</feature>
<dbReference type="GO" id="GO:0016055">
    <property type="term" value="P:Wnt signaling pathway"/>
    <property type="evidence" value="ECO:0007669"/>
    <property type="project" value="UniProtKB-KW"/>
</dbReference>
<keyword evidence="1" id="KW-0879">Wnt signaling pathway</keyword>
<dbReference type="SUPFAM" id="SSF47095">
    <property type="entry name" value="HMG-box"/>
    <property type="match status" value="1"/>
</dbReference>
<keyword evidence="6 7" id="KW-0539">Nucleus</keyword>
<keyword evidence="12" id="KW-1185">Reference proteome</keyword>
<evidence type="ECO:0000256" key="1">
    <source>
        <dbReference type="ARBA" id="ARBA00022687"/>
    </source>
</evidence>
<name>A0A3Q3K6V5_MONAL</name>
<feature type="compositionally biased region" description="Basic and acidic residues" evidence="8">
    <location>
        <begin position="323"/>
        <end position="334"/>
    </location>
</feature>
<dbReference type="InterPro" id="IPR036910">
    <property type="entry name" value="HMG_box_dom_sf"/>
</dbReference>
<dbReference type="CDD" id="cd22047">
    <property type="entry name" value="HMG-box_SoxF_SOX17"/>
    <property type="match status" value="1"/>
</dbReference>
<dbReference type="PROSITE" id="PS51516">
    <property type="entry name" value="SOX_C"/>
    <property type="match status" value="1"/>
</dbReference>
<organism evidence="11 12">
    <name type="scientific">Monopterus albus</name>
    <name type="common">Swamp eel</name>
    <dbReference type="NCBI Taxonomy" id="43700"/>
    <lineage>
        <taxon>Eukaryota</taxon>
        <taxon>Metazoa</taxon>
        <taxon>Chordata</taxon>
        <taxon>Craniata</taxon>
        <taxon>Vertebrata</taxon>
        <taxon>Euteleostomi</taxon>
        <taxon>Actinopterygii</taxon>
        <taxon>Neopterygii</taxon>
        <taxon>Teleostei</taxon>
        <taxon>Neoteleostei</taxon>
        <taxon>Acanthomorphata</taxon>
        <taxon>Anabantaria</taxon>
        <taxon>Synbranchiformes</taxon>
        <taxon>Synbranchidae</taxon>
        <taxon>Monopterus</taxon>
    </lineage>
</organism>
<dbReference type="InterPro" id="IPR009071">
    <property type="entry name" value="HMG_box_dom"/>
</dbReference>
<dbReference type="GO" id="GO:0001570">
    <property type="term" value="P:vasculogenesis"/>
    <property type="evidence" value="ECO:0007669"/>
    <property type="project" value="TreeGrafter"/>
</dbReference>
<dbReference type="AlphaFoldDB" id="A0A3Q3K6V5"/>
<dbReference type="InterPro" id="IPR033392">
    <property type="entry name" value="Sox7/17/18_central"/>
</dbReference>
<keyword evidence="5" id="KW-0804">Transcription</keyword>
<dbReference type="FunFam" id="1.10.30.10:FF:000008">
    <property type="entry name" value="transcription factor SOX-7"/>
    <property type="match status" value="1"/>
</dbReference>
<dbReference type="GO" id="GO:0001525">
    <property type="term" value="P:angiogenesis"/>
    <property type="evidence" value="ECO:0007669"/>
    <property type="project" value="TreeGrafter"/>
</dbReference>
<evidence type="ECO:0000259" key="10">
    <source>
        <dbReference type="PROSITE" id="PS51516"/>
    </source>
</evidence>
<evidence type="ECO:0000259" key="9">
    <source>
        <dbReference type="PROSITE" id="PS50118"/>
    </source>
</evidence>
<dbReference type="GO" id="GO:0005634">
    <property type="term" value="C:nucleus"/>
    <property type="evidence" value="ECO:0007669"/>
    <property type="project" value="UniProtKB-UniRule"/>
</dbReference>
<keyword evidence="4" id="KW-0010">Activator</keyword>
<sequence>MSSPDAGYASDDQTQARCTMSVMMPGMGHCQWADTLSPPGDTKVKTEPCASGSVSQNRGKSEPRIRRPMNAFMVWAKDERKRLAQQNPDLHNAELSKMLGKSWKALPVTEKQPFVEEAERLRVQHMQDHPNYKYRPRRRKQVKRIKRLDSGFLVPGVSDHQAPSMPGDSRVCVESLGLGYPEHSFQVPPQPLSHYRDAQALGGPSYETYSLPTPDTSPLDAVESDSMFFPQHSQEDCHMMSAYYHSQAAEYQSQDPLSNHHSNPILHGHPVSAPEQSTQPAALPPSYMGCPNPLAMYYTQHCNPSHPKRHPGGAGQLSPPPDSHPHSADSMEQMHHSELLAEVDRSEFEQYLSSSSARADMIGLSYGPHEAGMQGPESLISSVLSDASTAVYYCSYNNS</sequence>
<feature type="DNA-binding region" description="HMG box" evidence="7">
    <location>
        <begin position="65"/>
        <end position="133"/>
    </location>
</feature>
<keyword evidence="2" id="KW-0805">Transcription regulation</keyword>
<protein>
    <recommendedName>
        <fullName evidence="13">HMG box domain-containing protein</fullName>
    </recommendedName>
</protein>
<dbReference type="GO" id="GO:0001706">
    <property type="term" value="P:endoderm formation"/>
    <property type="evidence" value="ECO:0007669"/>
    <property type="project" value="TreeGrafter"/>
</dbReference>
<evidence type="ECO:0000256" key="2">
    <source>
        <dbReference type="ARBA" id="ARBA00023015"/>
    </source>
</evidence>
<dbReference type="GO" id="GO:0090090">
    <property type="term" value="P:negative regulation of canonical Wnt signaling pathway"/>
    <property type="evidence" value="ECO:0007669"/>
    <property type="project" value="TreeGrafter"/>
</dbReference>
<reference evidence="11" key="1">
    <citation type="submission" date="2025-08" db="UniProtKB">
        <authorList>
            <consortium name="Ensembl"/>
        </authorList>
    </citation>
    <scope>IDENTIFICATION</scope>
</reference>
<feature type="region of interest" description="Disordered" evidence="8">
    <location>
        <begin position="33"/>
        <end position="62"/>
    </location>
</feature>
<evidence type="ECO:0000256" key="4">
    <source>
        <dbReference type="ARBA" id="ARBA00023159"/>
    </source>
</evidence>
<dbReference type="GO" id="GO:0000978">
    <property type="term" value="F:RNA polymerase II cis-regulatory region sequence-specific DNA binding"/>
    <property type="evidence" value="ECO:0007669"/>
    <property type="project" value="TreeGrafter"/>
</dbReference>
<feature type="domain" description="HMG box" evidence="9">
    <location>
        <begin position="65"/>
        <end position="133"/>
    </location>
</feature>
<dbReference type="GO" id="GO:0001228">
    <property type="term" value="F:DNA-binding transcription activator activity, RNA polymerase II-specific"/>
    <property type="evidence" value="ECO:0007669"/>
    <property type="project" value="TreeGrafter"/>
</dbReference>
<evidence type="ECO:0000256" key="3">
    <source>
        <dbReference type="ARBA" id="ARBA00023125"/>
    </source>
</evidence>
<dbReference type="GeneID" id="109971497"/>
<keyword evidence="3 7" id="KW-0238">DNA-binding</keyword>
<dbReference type="PROSITE" id="PS50118">
    <property type="entry name" value="HMG_BOX_2"/>
    <property type="match status" value="1"/>
</dbReference>
<feature type="region of interest" description="Disordered" evidence="8">
    <location>
        <begin position="302"/>
        <end position="334"/>
    </location>
</feature>
<dbReference type="GO" id="GO:0007507">
    <property type="term" value="P:heart development"/>
    <property type="evidence" value="ECO:0007669"/>
    <property type="project" value="TreeGrafter"/>
</dbReference>
<feature type="region of interest" description="Disordered" evidence="8">
    <location>
        <begin position="251"/>
        <end position="284"/>
    </location>
</feature>
<dbReference type="Pfam" id="PF12067">
    <property type="entry name" value="Sox17_18_mid"/>
    <property type="match status" value="1"/>
</dbReference>
<dbReference type="InterPro" id="IPR050140">
    <property type="entry name" value="SRY-related_HMG-box_TF-like"/>
</dbReference>